<keyword evidence="8" id="KW-1185">Reference proteome</keyword>
<gene>
    <name evidence="7" type="primary">cnrH_4</name>
    <name evidence="7" type="ORF">OJF2_62730</name>
</gene>
<dbReference type="GO" id="GO:0016987">
    <property type="term" value="F:sigma factor activity"/>
    <property type="evidence" value="ECO:0007669"/>
    <property type="project" value="UniProtKB-KW"/>
</dbReference>
<dbReference type="AlphaFoldDB" id="A0A5B9WAW5"/>
<dbReference type="KEGG" id="agv:OJF2_62730"/>
<dbReference type="RefSeq" id="WP_148597207.1">
    <property type="nucleotide sequence ID" value="NZ_CP042997.1"/>
</dbReference>
<keyword evidence="2" id="KW-0805">Transcription regulation</keyword>
<dbReference type="InterPro" id="IPR013325">
    <property type="entry name" value="RNA_pol_sigma_r2"/>
</dbReference>
<dbReference type="SUPFAM" id="SSF88946">
    <property type="entry name" value="Sigma2 domain of RNA polymerase sigma factors"/>
    <property type="match status" value="1"/>
</dbReference>
<dbReference type="OrthoDB" id="258490at2"/>
<dbReference type="GO" id="GO:0006352">
    <property type="term" value="P:DNA-templated transcription initiation"/>
    <property type="evidence" value="ECO:0007669"/>
    <property type="project" value="InterPro"/>
</dbReference>
<name>A0A5B9WAW5_9BACT</name>
<keyword evidence="4" id="KW-0238">DNA-binding</keyword>
<reference evidence="7 8" key="1">
    <citation type="submission" date="2019-08" db="EMBL/GenBank/DDBJ databases">
        <title>Deep-cultivation of Planctomycetes and their phenomic and genomic characterization uncovers novel biology.</title>
        <authorList>
            <person name="Wiegand S."/>
            <person name="Jogler M."/>
            <person name="Boedeker C."/>
            <person name="Pinto D."/>
            <person name="Vollmers J."/>
            <person name="Rivas-Marin E."/>
            <person name="Kohn T."/>
            <person name="Peeters S.H."/>
            <person name="Heuer A."/>
            <person name="Rast P."/>
            <person name="Oberbeckmann S."/>
            <person name="Bunk B."/>
            <person name="Jeske O."/>
            <person name="Meyerdierks A."/>
            <person name="Storesund J.E."/>
            <person name="Kallscheuer N."/>
            <person name="Luecker S."/>
            <person name="Lage O.M."/>
            <person name="Pohl T."/>
            <person name="Merkel B.J."/>
            <person name="Hornburger P."/>
            <person name="Mueller R.-W."/>
            <person name="Bruemmer F."/>
            <person name="Labrenz M."/>
            <person name="Spormann A.M."/>
            <person name="Op den Camp H."/>
            <person name="Overmann J."/>
            <person name="Amann R."/>
            <person name="Jetten M.S.M."/>
            <person name="Mascher T."/>
            <person name="Medema M.H."/>
            <person name="Devos D.P."/>
            <person name="Kaster A.-K."/>
            <person name="Ovreas L."/>
            <person name="Rohde M."/>
            <person name="Galperin M.Y."/>
            <person name="Jogler C."/>
        </authorList>
    </citation>
    <scope>NUCLEOTIDE SEQUENCE [LARGE SCALE GENOMIC DNA]</scope>
    <source>
        <strain evidence="7 8">OJF2</strain>
    </source>
</reference>
<protein>
    <submittedName>
        <fullName evidence="7">RNA polymerase sigma factor CnrH</fullName>
    </submittedName>
</protein>
<sequence length="209" mass="23401">MIESPLTRQSLLVRLKDPADGRAWGEFVAIYAPLIDRLARARGLQEADAADLAQEVFRAVAKAIDDYDPDPARGSFRGWLFRIARNLMINLLAARRSRPQATGDSDVRRLLDQVPAPDAAETALFDLEYRRGLFQWAAGEVRGEFREPTWRAFWLTAVEEREPKDAASELGISVGAVYIARSRVMARLRAVIEKVESETSGTFEARGKP</sequence>
<dbReference type="InterPro" id="IPR007627">
    <property type="entry name" value="RNA_pol_sigma70_r2"/>
</dbReference>
<feature type="domain" description="RNA polymerase sigma-70 region 2" evidence="6">
    <location>
        <begin position="28"/>
        <end position="96"/>
    </location>
</feature>
<keyword evidence="5" id="KW-0804">Transcription</keyword>
<keyword evidence="3" id="KW-0731">Sigma factor</keyword>
<evidence type="ECO:0000256" key="4">
    <source>
        <dbReference type="ARBA" id="ARBA00023125"/>
    </source>
</evidence>
<evidence type="ECO:0000256" key="5">
    <source>
        <dbReference type="ARBA" id="ARBA00023163"/>
    </source>
</evidence>
<dbReference type="InterPro" id="IPR014284">
    <property type="entry name" value="RNA_pol_sigma-70_dom"/>
</dbReference>
<organism evidence="7 8">
    <name type="scientific">Aquisphaera giovannonii</name>
    <dbReference type="NCBI Taxonomy" id="406548"/>
    <lineage>
        <taxon>Bacteria</taxon>
        <taxon>Pseudomonadati</taxon>
        <taxon>Planctomycetota</taxon>
        <taxon>Planctomycetia</taxon>
        <taxon>Isosphaerales</taxon>
        <taxon>Isosphaeraceae</taxon>
        <taxon>Aquisphaera</taxon>
    </lineage>
</organism>
<proteinExistence type="inferred from homology"/>
<dbReference type="GO" id="GO:0003677">
    <property type="term" value="F:DNA binding"/>
    <property type="evidence" value="ECO:0007669"/>
    <property type="project" value="UniProtKB-KW"/>
</dbReference>
<dbReference type="Proteomes" id="UP000324233">
    <property type="component" value="Chromosome"/>
</dbReference>
<dbReference type="InterPro" id="IPR039425">
    <property type="entry name" value="RNA_pol_sigma-70-like"/>
</dbReference>
<evidence type="ECO:0000256" key="3">
    <source>
        <dbReference type="ARBA" id="ARBA00023082"/>
    </source>
</evidence>
<dbReference type="SUPFAM" id="SSF88659">
    <property type="entry name" value="Sigma3 and sigma4 domains of RNA polymerase sigma factors"/>
    <property type="match status" value="1"/>
</dbReference>
<dbReference type="Gene3D" id="1.10.1740.10">
    <property type="match status" value="1"/>
</dbReference>
<evidence type="ECO:0000256" key="1">
    <source>
        <dbReference type="ARBA" id="ARBA00010641"/>
    </source>
</evidence>
<dbReference type="NCBIfam" id="TIGR02937">
    <property type="entry name" value="sigma70-ECF"/>
    <property type="match status" value="1"/>
</dbReference>
<evidence type="ECO:0000259" key="6">
    <source>
        <dbReference type="Pfam" id="PF04542"/>
    </source>
</evidence>
<dbReference type="PANTHER" id="PTHR43133">
    <property type="entry name" value="RNA POLYMERASE ECF-TYPE SIGMA FACTO"/>
    <property type="match status" value="1"/>
</dbReference>
<accession>A0A5B9WAW5</accession>
<dbReference type="PANTHER" id="PTHR43133:SF8">
    <property type="entry name" value="RNA POLYMERASE SIGMA FACTOR HI_1459-RELATED"/>
    <property type="match status" value="1"/>
</dbReference>
<comment type="similarity">
    <text evidence="1">Belongs to the sigma-70 factor family. ECF subfamily.</text>
</comment>
<dbReference type="Pfam" id="PF04542">
    <property type="entry name" value="Sigma70_r2"/>
    <property type="match status" value="1"/>
</dbReference>
<dbReference type="InterPro" id="IPR013324">
    <property type="entry name" value="RNA_pol_sigma_r3/r4-like"/>
</dbReference>
<evidence type="ECO:0000313" key="7">
    <source>
        <dbReference type="EMBL" id="QEH37682.1"/>
    </source>
</evidence>
<evidence type="ECO:0000256" key="2">
    <source>
        <dbReference type="ARBA" id="ARBA00023015"/>
    </source>
</evidence>
<evidence type="ECO:0000313" key="8">
    <source>
        <dbReference type="Proteomes" id="UP000324233"/>
    </source>
</evidence>
<dbReference type="EMBL" id="CP042997">
    <property type="protein sequence ID" value="QEH37682.1"/>
    <property type="molecule type" value="Genomic_DNA"/>
</dbReference>